<evidence type="ECO:0000313" key="1">
    <source>
        <dbReference type="EMBL" id="MBA4648234.1"/>
    </source>
</evidence>
<dbReference type="Gene3D" id="2.60.270.50">
    <property type="match status" value="1"/>
</dbReference>
<dbReference type="InterPro" id="IPR053085">
    <property type="entry name" value="Jasmonate-induced_protein"/>
</dbReference>
<dbReference type="EMBL" id="GISG01154849">
    <property type="protein sequence ID" value="MBA4648234.1"/>
    <property type="molecule type" value="Transcribed_RNA"/>
</dbReference>
<proteinExistence type="predicted"/>
<name>A0A7C8ZPK8_OPUST</name>
<dbReference type="PANTHER" id="PTHR36482:SF6">
    <property type="entry name" value="JASMONATE-INDUCED PROTEIN HOMOLOG"/>
    <property type="match status" value="1"/>
</dbReference>
<dbReference type="PANTHER" id="PTHR36482">
    <property type="entry name" value="OSJNBA0024J22.15 PROTEIN"/>
    <property type="match status" value="1"/>
</dbReference>
<accession>A0A7C8ZPK8</accession>
<reference evidence="1" key="1">
    <citation type="journal article" date="2013" name="J. Plant Res.">
        <title>Effect of fungi and light on seed germination of three Opuntia species from semiarid lands of central Mexico.</title>
        <authorList>
            <person name="Delgado-Sanchez P."/>
            <person name="Jimenez-Bremont J.F."/>
            <person name="Guerrero-Gonzalez Mde L."/>
            <person name="Flores J."/>
        </authorList>
    </citation>
    <scope>NUCLEOTIDE SEQUENCE</scope>
    <source>
        <tissue evidence="1">Cladode</tissue>
    </source>
</reference>
<reference evidence="1" key="2">
    <citation type="submission" date="2020-07" db="EMBL/GenBank/DDBJ databases">
        <authorList>
            <person name="Vera ALvarez R."/>
            <person name="Arias-Moreno D.M."/>
            <person name="Jimenez-Jacinto V."/>
            <person name="Jimenez-Bremont J.F."/>
            <person name="Swaminathan K."/>
            <person name="Moose S.P."/>
            <person name="Guerrero-Gonzalez M.L."/>
            <person name="Marino-Ramirez L."/>
            <person name="Landsman D."/>
            <person name="Rodriguez-Kessler M."/>
            <person name="Delgado-Sanchez P."/>
        </authorList>
    </citation>
    <scope>NUCLEOTIDE SEQUENCE</scope>
    <source>
        <tissue evidence="1">Cladode</tissue>
    </source>
</reference>
<sequence>MASSTAMMTELANDGNVSVHGTITNSSLGELHLFDHHDWSGKGQYPPKIPQDEVRTFTHEGSDPDGSVAAVIYSGKNEASETRDNCGWLLAWEVPNSGRNKVYVKCGPIDEFQPGQINWDDIRNILGQSADHSKYEDPDTKTTASAKIDKGKYPADVRATFGVAKLASSEFT</sequence>
<dbReference type="AlphaFoldDB" id="A0A7C8ZPK8"/>
<protein>
    <submittedName>
        <fullName evidence="1">Uncharacterized protein</fullName>
    </submittedName>
</protein>
<organism evidence="1">
    <name type="scientific">Opuntia streptacantha</name>
    <name type="common">Prickly pear cactus</name>
    <name type="synonym">Opuntia cardona</name>
    <dbReference type="NCBI Taxonomy" id="393608"/>
    <lineage>
        <taxon>Eukaryota</taxon>
        <taxon>Viridiplantae</taxon>
        <taxon>Streptophyta</taxon>
        <taxon>Embryophyta</taxon>
        <taxon>Tracheophyta</taxon>
        <taxon>Spermatophyta</taxon>
        <taxon>Magnoliopsida</taxon>
        <taxon>eudicotyledons</taxon>
        <taxon>Gunneridae</taxon>
        <taxon>Pentapetalae</taxon>
        <taxon>Caryophyllales</taxon>
        <taxon>Cactineae</taxon>
        <taxon>Cactaceae</taxon>
        <taxon>Opuntioideae</taxon>
        <taxon>Opuntia</taxon>
    </lineage>
</organism>